<feature type="region of interest" description="Disordered" evidence="12">
    <location>
        <begin position="562"/>
        <end position="607"/>
    </location>
</feature>
<dbReference type="Gene3D" id="3.40.50.300">
    <property type="entry name" value="P-loop containing nucleotide triphosphate hydrolases"/>
    <property type="match status" value="1"/>
</dbReference>
<keyword evidence="5" id="KW-0479">Metal-binding</keyword>
<reference evidence="14 15" key="1">
    <citation type="submission" date="2019-11" db="EMBL/GenBank/DDBJ databases">
        <authorList>
            <person name="He Y."/>
        </authorList>
    </citation>
    <scope>NUCLEOTIDE SEQUENCE [LARGE SCALE GENOMIC DNA]</scope>
    <source>
        <strain evidence="14 15">SCSIO 58843</strain>
    </source>
</reference>
<feature type="compositionally biased region" description="Pro residues" evidence="12">
    <location>
        <begin position="395"/>
        <end position="407"/>
    </location>
</feature>
<keyword evidence="15" id="KW-1185">Reference proteome</keyword>
<feature type="compositionally biased region" description="Low complexity" evidence="12">
    <location>
        <begin position="572"/>
        <end position="584"/>
    </location>
</feature>
<dbReference type="InterPro" id="IPR012763">
    <property type="entry name" value="DNA_pol_III_sug/sutau_N"/>
</dbReference>
<feature type="compositionally biased region" description="Pro residues" evidence="12">
    <location>
        <begin position="467"/>
        <end position="477"/>
    </location>
</feature>
<dbReference type="PANTHER" id="PTHR11669:SF0">
    <property type="entry name" value="PROTEIN STICHEL-LIKE 2"/>
    <property type="match status" value="1"/>
</dbReference>
<feature type="compositionally biased region" description="Basic and acidic residues" evidence="12">
    <location>
        <begin position="586"/>
        <end position="595"/>
    </location>
</feature>
<evidence type="ECO:0000256" key="5">
    <source>
        <dbReference type="ARBA" id="ARBA00022723"/>
    </source>
</evidence>
<organism evidence="14 15">
    <name type="scientific">Actinomarinicola tropica</name>
    <dbReference type="NCBI Taxonomy" id="2789776"/>
    <lineage>
        <taxon>Bacteria</taxon>
        <taxon>Bacillati</taxon>
        <taxon>Actinomycetota</taxon>
        <taxon>Acidimicrobiia</taxon>
        <taxon>Acidimicrobiales</taxon>
        <taxon>Iamiaceae</taxon>
        <taxon>Actinomarinicola</taxon>
    </lineage>
</organism>
<dbReference type="EC" id="2.7.7.7" evidence="11"/>
<dbReference type="InterPro" id="IPR001270">
    <property type="entry name" value="ClpA/B"/>
</dbReference>
<dbReference type="InterPro" id="IPR003593">
    <property type="entry name" value="AAA+_ATPase"/>
</dbReference>
<evidence type="ECO:0000313" key="15">
    <source>
        <dbReference type="Proteomes" id="UP000334019"/>
    </source>
</evidence>
<gene>
    <name evidence="11 14" type="primary">dnaX</name>
    <name evidence="14" type="ORF">GH723_16655</name>
</gene>
<dbReference type="GO" id="GO:0046872">
    <property type="term" value="F:metal ion binding"/>
    <property type="evidence" value="ECO:0007669"/>
    <property type="project" value="UniProtKB-KW"/>
</dbReference>
<keyword evidence="2 11" id="KW-0808">Transferase</keyword>
<evidence type="ECO:0000256" key="3">
    <source>
        <dbReference type="ARBA" id="ARBA00022695"/>
    </source>
</evidence>
<keyword evidence="6 11" id="KW-0547">Nucleotide-binding</keyword>
<comment type="catalytic activity">
    <reaction evidence="10 11">
        <text>DNA(n) + a 2'-deoxyribonucleoside 5'-triphosphate = DNA(n+1) + diphosphate</text>
        <dbReference type="Rhea" id="RHEA:22508"/>
        <dbReference type="Rhea" id="RHEA-COMP:17339"/>
        <dbReference type="Rhea" id="RHEA-COMP:17340"/>
        <dbReference type="ChEBI" id="CHEBI:33019"/>
        <dbReference type="ChEBI" id="CHEBI:61560"/>
        <dbReference type="ChEBI" id="CHEBI:173112"/>
        <dbReference type="EC" id="2.7.7.7"/>
    </reaction>
</comment>
<dbReference type="Proteomes" id="UP000334019">
    <property type="component" value="Chromosome"/>
</dbReference>
<comment type="similarity">
    <text evidence="1 11">Belongs to the DnaX/STICHEL family.</text>
</comment>
<protein>
    <recommendedName>
        <fullName evidence="11">DNA polymerase III subunit gamma/tau</fullName>
        <ecNumber evidence="11">2.7.7.7</ecNumber>
    </recommendedName>
</protein>
<feature type="compositionally biased region" description="Low complexity" evidence="12">
    <location>
        <begin position="415"/>
        <end position="439"/>
    </location>
</feature>
<evidence type="ECO:0000259" key="13">
    <source>
        <dbReference type="SMART" id="SM00382"/>
    </source>
</evidence>
<evidence type="ECO:0000256" key="12">
    <source>
        <dbReference type="SAM" id="MobiDB-lite"/>
    </source>
</evidence>
<evidence type="ECO:0000256" key="2">
    <source>
        <dbReference type="ARBA" id="ARBA00022679"/>
    </source>
</evidence>
<dbReference type="InterPro" id="IPR008921">
    <property type="entry name" value="DNA_pol3_clamp-load_cplx_C"/>
</dbReference>
<keyword evidence="8 11" id="KW-0067">ATP-binding</keyword>
<feature type="domain" description="AAA+ ATPase" evidence="13">
    <location>
        <begin position="37"/>
        <end position="178"/>
    </location>
</feature>
<dbReference type="GO" id="GO:0009360">
    <property type="term" value="C:DNA polymerase III complex"/>
    <property type="evidence" value="ECO:0007669"/>
    <property type="project" value="InterPro"/>
</dbReference>
<dbReference type="PRINTS" id="PR00300">
    <property type="entry name" value="CLPPROTEASEA"/>
</dbReference>
<keyword evidence="7" id="KW-0862">Zinc</keyword>
<dbReference type="SUPFAM" id="SSF48019">
    <property type="entry name" value="post-AAA+ oligomerization domain-like"/>
    <property type="match status" value="1"/>
</dbReference>
<dbReference type="InterPro" id="IPR022754">
    <property type="entry name" value="DNA_pol_III_gamma-3"/>
</dbReference>
<evidence type="ECO:0000313" key="14">
    <source>
        <dbReference type="EMBL" id="QGG96601.1"/>
    </source>
</evidence>
<evidence type="ECO:0000256" key="8">
    <source>
        <dbReference type="ARBA" id="ARBA00022840"/>
    </source>
</evidence>
<dbReference type="KEGG" id="atq:GH723_16655"/>
<proteinExistence type="inferred from homology"/>
<dbReference type="SUPFAM" id="SSF52540">
    <property type="entry name" value="P-loop containing nucleoside triphosphate hydrolases"/>
    <property type="match status" value="1"/>
</dbReference>
<dbReference type="Pfam" id="PF12169">
    <property type="entry name" value="DNA_pol3_gamma3"/>
    <property type="match status" value="1"/>
</dbReference>
<feature type="region of interest" description="Disordered" evidence="12">
    <location>
        <begin position="365"/>
        <end position="487"/>
    </location>
</feature>
<evidence type="ECO:0000256" key="10">
    <source>
        <dbReference type="ARBA" id="ARBA00049244"/>
    </source>
</evidence>
<dbReference type="SMART" id="SM00382">
    <property type="entry name" value="AAA"/>
    <property type="match status" value="1"/>
</dbReference>
<dbReference type="GO" id="GO:0003677">
    <property type="term" value="F:DNA binding"/>
    <property type="evidence" value="ECO:0007669"/>
    <property type="project" value="InterPro"/>
</dbReference>
<comment type="function">
    <text evidence="11">DNA polymerase III is a complex, multichain enzyme responsible for most of the replicative synthesis in bacteria. This DNA polymerase also exhibits 3' to 5' exonuclease activity.</text>
</comment>
<dbReference type="NCBIfam" id="TIGR02397">
    <property type="entry name" value="dnaX_nterm"/>
    <property type="match status" value="1"/>
</dbReference>
<feature type="compositionally biased region" description="Low complexity" evidence="12">
    <location>
        <begin position="378"/>
        <end position="394"/>
    </location>
</feature>
<dbReference type="RefSeq" id="WP_153760705.1">
    <property type="nucleotide sequence ID" value="NZ_CP045851.1"/>
</dbReference>
<dbReference type="InterPro" id="IPR027417">
    <property type="entry name" value="P-loop_NTPase"/>
</dbReference>
<dbReference type="AlphaFoldDB" id="A0A5Q2RPV1"/>
<keyword evidence="3 11" id="KW-0548">Nucleotidyltransferase</keyword>
<accession>A0A5Q2RPV1</accession>
<dbReference type="EMBL" id="CP045851">
    <property type="protein sequence ID" value="QGG96601.1"/>
    <property type="molecule type" value="Genomic_DNA"/>
</dbReference>
<evidence type="ECO:0000256" key="9">
    <source>
        <dbReference type="ARBA" id="ARBA00022932"/>
    </source>
</evidence>
<comment type="subunit">
    <text evidence="11">DNA polymerase III contains a core (composed of alpha, epsilon and theta chains) that associates with a tau subunit. This core dimerizes to form the POLIII' complex. PolIII' associates with the gamma complex (composed of gamma, delta, delta', psi and chi chains) and with the beta chain to form the complete DNA polymerase III complex.</text>
</comment>
<evidence type="ECO:0000256" key="4">
    <source>
        <dbReference type="ARBA" id="ARBA00022705"/>
    </source>
</evidence>
<keyword evidence="4 11" id="KW-0235">DNA replication</keyword>
<dbReference type="InterPro" id="IPR050238">
    <property type="entry name" value="DNA_Rep/Repair_Clamp_Loader"/>
</dbReference>
<evidence type="ECO:0000256" key="11">
    <source>
        <dbReference type="RuleBase" id="RU364063"/>
    </source>
</evidence>
<evidence type="ECO:0000256" key="7">
    <source>
        <dbReference type="ARBA" id="ARBA00022833"/>
    </source>
</evidence>
<dbReference type="CDD" id="cd00009">
    <property type="entry name" value="AAA"/>
    <property type="match status" value="1"/>
</dbReference>
<feature type="compositionally biased region" description="Acidic residues" evidence="12">
    <location>
        <begin position="596"/>
        <end position="606"/>
    </location>
</feature>
<dbReference type="Gene3D" id="1.20.272.10">
    <property type="match status" value="1"/>
</dbReference>
<keyword evidence="9 11" id="KW-0239">DNA-directed DNA polymerase</keyword>
<dbReference type="GO" id="GO:0003887">
    <property type="term" value="F:DNA-directed DNA polymerase activity"/>
    <property type="evidence" value="ECO:0007669"/>
    <property type="project" value="UniProtKB-KW"/>
</dbReference>
<evidence type="ECO:0000256" key="1">
    <source>
        <dbReference type="ARBA" id="ARBA00006360"/>
    </source>
</evidence>
<name>A0A5Q2RPV1_9ACTN</name>
<sequence length="629" mass="65333">MAYQSLYRRYRSGRFDELRGQEHVVRALRNAVREDRVGHAYLFSGPRGTGKTSTARILAKALNCEDLTDGEPCGVCESCRSIEAGTSFDLHELDAASNNGVEAVRDLIGRAGIGSPGRTKVYILDEVHMLSAGASNALLKTLEEPPPHVVFVLATTDPHKVLPTIRSRTQHLEFGLLPADVLEEHVRWVVADAGLDVTEEGIAYALRQGGGSARDTLSALDQVVAAGGAPAGGDSVDALVESLCERDTAAAMVALAEALSVGREPRPIAEDLLARLRDIFLASVQGPLQHLTDADQARAAEQASRLGRATITRALELVGEAIADMRHVGDTRIPLEVALVRMTRPEVDTSMAALVERVARLERGFAEGGPAPSPPAVPTAAASTSDRPASTAPATAPPAPPAAPPAPAARRGRPGDAARAALAGSGARPPAAAPEDAAAPPTPEPRAEPEPTSAPPPEPETTAAPAEPEPAPAPSPGAPAASSGAPTLAELEAAWPAVLGRLSNRARARYNAGHFVAADGAAEFALPNAIHRDRCEELRPDVEAALAEQLGRPVAMRLVVGGEADPSQGPLRRSGGSAASAGEGRASGDEHHDEMAEIGDVSELDNADVASSSIDRITELFPGAEVVEE</sequence>
<evidence type="ECO:0000256" key="6">
    <source>
        <dbReference type="ARBA" id="ARBA00022741"/>
    </source>
</evidence>
<dbReference type="FunFam" id="3.40.50.300:FF:000014">
    <property type="entry name" value="DNA polymerase III subunit gamma/tau"/>
    <property type="match status" value="1"/>
</dbReference>
<dbReference type="GO" id="GO:0006261">
    <property type="term" value="P:DNA-templated DNA replication"/>
    <property type="evidence" value="ECO:0007669"/>
    <property type="project" value="TreeGrafter"/>
</dbReference>
<dbReference type="GO" id="GO:0005524">
    <property type="term" value="F:ATP binding"/>
    <property type="evidence" value="ECO:0007669"/>
    <property type="project" value="UniProtKB-KW"/>
</dbReference>
<dbReference type="PANTHER" id="PTHR11669">
    <property type="entry name" value="REPLICATION FACTOR C / DNA POLYMERASE III GAMMA-TAU SUBUNIT"/>
    <property type="match status" value="1"/>
</dbReference>
<dbReference type="Pfam" id="PF13177">
    <property type="entry name" value="DNA_pol3_delta2"/>
    <property type="match status" value="1"/>
</dbReference>